<comment type="similarity">
    <text evidence="1">Belongs to the helicase family. RecQ subfamily.</text>
</comment>
<reference evidence="11 12" key="2">
    <citation type="submission" date="2024-05" db="EMBL/GenBank/DDBJ databases">
        <authorList>
            <person name="Chen Y."/>
            <person name="Shah S."/>
            <person name="Dougan E. K."/>
            <person name="Thang M."/>
            <person name="Chan C."/>
        </authorList>
    </citation>
    <scope>NUCLEOTIDE SEQUENCE [LARGE SCALE GENOMIC DNA]</scope>
</reference>
<keyword evidence="3" id="KW-0378">Hydrolase</keyword>
<dbReference type="GO" id="GO:0009378">
    <property type="term" value="F:four-way junction helicase activity"/>
    <property type="evidence" value="ECO:0007669"/>
    <property type="project" value="TreeGrafter"/>
</dbReference>
<proteinExistence type="inferred from homology"/>
<evidence type="ECO:0000313" key="12">
    <source>
        <dbReference type="Proteomes" id="UP001152797"/>
    </source>
</evidence>
<dbReference type="InterPro" id="IPR014001">
    <property type="entry name" value="Helicase_ATP-bd"/>
</dbReference>
<dbReference type="GO" id="GO:0005694">
    <property type="term" value="C:chromosome"/>
    <property type="evidence" value="ECO:0007669"/>
    <property type="project" value="TreeGrafter"/>
</dbReference>
<evidence type="ECO:0000256" key="2">
    <source>
        <dbReference type="ARBA" id="ARBA00022741"/>
    </source>
</evidence>
<dbReference type="PROSITE" id="PS51192">
    <property type="entry name" value="HELICASE_ATP_BIND_1"/>
    <property type="match status" value="1"/>
</dbReference>
<dbReference type="PROSITE" id="PS51194">
    <property type="entry name" value="HELICASE_CTER"/>
    <property type="match status" value="1"/>
</dbReference>
<reference evidence="10" key="1">
    <citation type="submission" date="2022-10" db="EMBL/GenBank/DDBJ databases">
        <authorList>
            <person name="Chen Y."/>
            <person name="Dougan E. K."/>
            <person name="Chan C."/>
            <person name="Rhodes N."/>
            <person name="Thang M."/>
        </authorList>
    </citation>
    <scope>NUCLEOTIDE SEQUENCE</scope>
</reference>
<evidence type="ECO:0000259" key="8">
    <source>
        <dbReference type="PROSITE" id="PS51192"/>
    </source>
</evidence>
<name>A0A9P1DFN0_9DINO</name>
<evidence type="ECO:0000256" key="3">
    <source>
        <dbReference type="ARBA" id="ARBA00022801"/>
    </source>
</evidence>
<dbReference type="GO" id="GO:0005634">
    <property type="term" value="C:nucleus"/>
    <property type="evidence" value="ECO:0007669"/>
    <property type="project" value="TreeGrafter"/>
</dbReference>
<dbReference type="PANTHER" id="PTHR13710:SF120">
    <property type="entry name" value="BIFUNCTIONAL 3'-5' EXONUCLEASE_ATP-DEPENDENT HELICASE WRN"/>
    <property type="match status" value="1"/>
</dbReference>
<dbReference type="Gene3D" id="3.40.50.300">
    <property type="entry name" value="P-loop containing nucleotide triphosphate hydrolases"/>
    <property type="match status" value="2"/>
</dbReference>
<dbReference type="InterPro" id="IPR004589">
    <property type="entry name" value="DNA_helicase_ATP-dep_RecQ"/>
</dbReference>
<dbReference type="InterPro" id="IPR036388">
    <property type="entry name" value="WH-like_DNA-bd_sf"/>
</dbReference>
<dbReference type="Pfam" id="PF00270">
    <property type="entry name" value="DEAD"/>
    <property type="match status" value="1"/>
</dbReference>
<dbReference type="InterPro" id="IPR011545">
    <property type="entry name" value="DEAD/DEAH_box_helicase_dom"/>
</dbReference>
<dbReference type="NCBIfam" id="TIGR00614">
    <property type="entry name" value="recQ_fam"/>
    <property type="match status" value="1"/>
</dbReference>
<dbReference type="InterPro" id="IPR001650">
    <property type="entry name" value="Helicase_C-like"/>
</dbReference>
<comment type="caution">
    <text evidence="10">The sequence shown here is derived from an EMBL/GenBank/DDBJ whole genome shotgun (WGS) entry which is preliminary data.</text>
</comment>
<dbReference type="EMBL" id="CAMXCT020004401">
    <property type="protein sequence ID" value="CAL1162225.1"/>
    <property type="molecule type" value="Genomic_DNA"/>
</dbReference>
<dbReference type="GO" id="GO:0003676">
    <property type="term" value="F:nucleic acid binding"/>
    <property type="evidence" value="ECO:0007669"/>
    <property type="project" value="InterPro"/>
</dbReference>
<dbReference type="Pfam" id="PF00271">
    <property type="entry name" value="Helicase_C"/>
    <property type="match status" value="1"/>
</dbReference>
<evidence type="ECO:0000256" key="4">
    <source>
        <dbReference type="ARBA" id="ARBA00022806"/>
    </source>
</evidence>
<organism evidence="10">
    <name type="scientific">Cladocopium goreaui</name>
    <dbReference type="NCBI Taxonomy" id="2562237"/>
    <lineage>
        <taxon>Eukaryota</taxon>
        <taxon>Sar</taxon>
        <taxon>Alveolata</taxon>
        <taxon>Dinophyceae</taxon>
        <taxon>Suessiales</taxon>
        <taxon>Symbiodiniaceae</taxon>
        <taxon>Cladocopium</taxon>
    </lineage>
</organism>
<dbReference type="Proteomes" id="UP001152797">
    <property type="component" value="Unassembled WGS sequence"/>
</dbReference>
<dbReference type="GO" id="GO:0043138">
    <property type="term" value="F:3'-5' DNA helicase activity"/>
    <property type="evidence" value="ECO:0007669"/>
    <property type="project" value="UniProtKB-EC"/>
</dbReference>
<dbReference type="OrthoDB" id="10261556at2759"/>
<evidence type="ECO:0000313" key="11">
    <source>
        <dbReference type="EMBL" id="CAL4796162.1"/>
    </source>
</evidence>
<comment type="catalytic activity">
    <reaction evidence="6">
        <text>Couples ATP hydrolysis with the unwinding of duplex DNA by translocating in the 3'-5' direction.</text>
        <dbReference type="EC" id="5.6.2.4"/>
    </reaction>
</comment>
<protein>
    <recommendedName>
        <fullName evidence="7">DNA 3'-5' helicase</fullName>
        <ecNumber evidence="7">5.6.2.4</ecNumber>
    </recommendedName>
</protein>
<dbReference type="CDD" id="cd17920">
    <property type="entry name" value="DEXHc_RecQ"/>
    <property type="match status" value="1"/>
</dbReference>
<dbReference type="Gene3D" id="1.10.10.10">
    <property type="entry name" value="Winged helix-like DNA-binding domain superfamily/Winged helix DNA-binding domain"/>
    <property type="match status" value="1"/>
</dbReference>
<evidence type="ECO:0000256" key="1">
    <source>
        <dbReference type="ARBA" id="ARBA00005446"/>
    </source>
</evidence>
<keyword evidence="12" id="KW-1185">Reference proteome</keyword>
<feature type="domain" description="Helicase ATP-binding" evidence="8">
    <location>
        <begin position="104"/>
        <end position="284"/>
    </location>
</feature>
<evidence type="ECO:0000256" key="5">
    <source>
        <dbReference type="ARBA" id="ARBA00022840"/>
    </source>
</evidence>
<keyword evidence="2" id="KW-0547">Nucleotide-binding</keyword>
<dbReference type="GO" id="GO:0005737">
    <property type="term" value="C:cytoplasm"/>
    <property type="evidence" value="ECO:0007669"/>
    <property type="project" value="TreeGrafter"/>
</dbReference>
<dbReference type="PANTHER" id="PTHR13710">
    <property type="entry name" value="DNA HELICASE RECQ FAMILY MEMBER"/>
    <property type="match status" value="1"/>
</dbReference>
<dbReference type="GO" id="GO:0005524">
    <property type="term" value="F:ATP binding"/>
    <property type="evidence" value="ECO:0007669"/>
    <property type="project" value="UniProtKB-KW"/>
</dbReference>
<sequence>MEPAVKAPHLPLPQLAAAPLQLPMQAVPGGRQQWGRNQRILLGFLPAIWLRRCKICRQQRVRMTEMPSMDMKIMKVDKERSMSFSTAEQFLGIQQLHPFQWEIAQAALDGKDSCVYMATGTGKSLCFQLPAVVSGKVVLVVSPLIALMKEQVEKFNERAKQQGSKMKACFLGSGHEDVERRFQMDEAAVRGDFNLVYITPEKLTQCSHLLLRLRPLVEKGRVALLAVDEAHSISEWGGEFRPSYREISFFREDFPEVPIMALTAIKTPDVKDDINNYLQLRGPKVAVGSAYRPNLVLKRSQPRGLKRDLERIADEVCREGDRAIIYVKRRKEAEEVGAKLKEFLKFSDVTVGIYHAKRDQRQRDAAHDDFSDEGDHIMVATVAYGLGIDFPNIRRVYHLAAPALVEQYFQQIGRAGRDGKPAVCELIASDSDFVKPHRSPVQLEVWEKKSFECMRNLIYSPECLWSTLLKYMGEEPPFGSRCGNCDVCRAQEKLYDATCAAEVFFEAVDLFVTRHKPESMTNILALICNKKSFQNRFKGQEEQKLAVALAEKCKGMGLLAQTKITAFYKGLVPLLVNDGYLRRRPMSCGPWHTRRHYEVYLLTSKGSKVLHADCEVRLQIPPCLHDVLPAA</sequence>
<evidence type="ECO:0000313" key="10">
    <source>
        <dbReference type="EMBL" id="CAI4008850.1"/>
    </source>
</evidence>
<dbReference type="EMBL" id="CAMXCT010004401">
    <property type="protein sequence ID" value="CAI4008850.1"/>
    <property type="molecule type" value="Genomic_DNA"/>
</dbReference>
<accession>A0A9P1DFN0</accession>
<dbReference type="SMART" id="SM00487">
    <property type="entry name" value="DEXDc"/>
    <property type="match status" value="1"/>
</dbReference>
<dbReference type="EMBL" id="CAMXCT030004401">
    <property type="protein sequence ID" value="CAL4796162.1"/>
    <property type="molecule type" value="Genomic_DNA"/>
</dbReference>
<dbReference type="GO" id="GO:0016787">
    <property type="term" value="F:hydrolase activity"/>
    <property type="evidence" value="ECO:0007669"/>
    <property type="project" value="UniProtKB-KW"/>
</dbReference>
<evidence type="ECO:0000259" key="9">
    <source>
        <dbReference type="PROSITE" id="PS51194"/>
    </source>
</evidence>
<dbReference type="AlphaFoldDB" id="A0A9P1DFN0"/>
<evidence type="ECO:0000256" key="6">
    <source>
        <dbReference type="ARBA" id="ARBA00034617"/>
    </source>
</evidence>
<dbReference type="SMART" id="SM00490">
    <property type="entry name" value="HELICc"/>
    <property type="match status" value="1"/>
</dbReference>
<dbReference type="SUPFAM" id="SSF52540">
    <property type="entry name" value="P-loop containing nucleoside triphosphate hydrolases"/>
    <property type="match status" value="1"/>
</dbReference>
<keyword evidence="4 11" id="KW-0347">Helicase</keyword>
<gene>
    <name evidence="10" type="ORF">C1SCF055_LOCUS34249</name>
</gene>
<evidence type="ECO:0000256" key="7">
    <source>
        <dbReference type="ARBA" id="ARBA00034808"/>
    </source>
</evidence>
<dbReference type="GO" id="GO:0000724">
    <property type="term" value="P:double-strand break repair via homologous recombination"/>
    <property type="evidence" value="ECO:0007669"/>
    <property type="project" value="TreeGrafter"/>
</dbReference>
<dbReference type="EC" id="5.6.2.4" evidence="7"/>
<feature type="domain" description="Helicase C-terminal" evidence="9">
    <location>
        <begin position="308"/>
        <end position="458"/>
    </location>
</feature>
<keyword evidence="5" id="KW-0067">ATP-binding</keyword>
<dbReference type="InterPro" id="IPR027417">
    <property type="entry name" value="P-loop_NTPase"/>
</dbReference>